<comment type="caution">
    <text evidence="2">The sequence shown here is derived from an EMBL/GenBank/DDBJ whole genome shotgun (WGS) entry which is preliminary data.</text>
</comment>
<evidence type="ECO:0000313" key="3">
    <source>
        <dbReference type="Proteomes" id="UP000626109"/>
    </source>
</evidence>
<dbReference type="AlphaFoldDB" id="A0A813KP88"/>
<name>A0A813KP88_POLGL</name>
<evidence type="ECO:0000313" key="2">
    <source>
        <dbReference type="EMBL" id="CAE8711889.1"/>
    </source>
</evidence>
<sequence length="207" mass="21713">MTVSQTSSTQSSPSLCPALRVRRPPAVDTIVTQDYRPLVTGTGAGHDIGSTPTSLTSPAFAGLGSPLVAGRSASGGSPVCSGSQPARQAVQEVARAVRRHVTIVNSPTSAHPVTPYGQLYGKHPSSFNFDRKGRMQPSAEELEAIRGMARQSVAVAEGNKLHIPSRSQSQTLIRDALRSGSSETEIEEAMEDSGPMPLSPILLKSAE</sequence>
<evidence type="ECO:0000256" key="1">
    <source>
        <dbReference type="SAM" id="MobiDB-lite"/>
    </source>
</evidence>
<protein>
    <submittedName>
        <fullName evidence="2">Uncharacterized protein</fullName>
    </submittedName>
</protein>
<organism evidence="2 3">
    <name type="scientific">Polarella glacialis</name>
    <name type="common">Dinoflagellate</name>
    <dbReference type="NCBI Taxonomy" id="89957"/>
    <lineage>
        <taxon>Eukaryota</taxon>
        <taxon>Sar</taxon>
        <taxon>Alveolata</taxon>
        <taxon>Dinophyceae</taxon>
        <taxon>Suessiales</taxon>
        <taxon>Suessiaceae</taxon>
        <taxon>Polarella</taxon>
    </lineage>
</organism>
<dbReference type="EMBL" id="CAJNNW010032238">
    <property type="protein sequence ID" value="CAE8711889.1"/>
    <property type="molecule type" value="Genomic_DNA"/>
</dbReference>
<accession>A0A813KP88</accession>
<dbReference type="Proteomes" id="UP000626109">
    <property type="component" value="Unassembled WGS sequence"/>
</dbReference>
<proteinExistence type="predicted"/>
<reference evidence="2" key="1">
    <citation type="submission" date="2021-02" db="EMBL/GenBank/DDBJ databases">
        <authorList>
            <person name="Dougan E. K."/>
            <person name="Rhodes N."/>
            <person name="Thang M."/>
            <person name="Chan C."/>
        </authorList>
    </citation>
    <scope>NUCLEOTIDE SEQUENCE</scope>
</reference>
<feature type="region of interest" description="Disordered" evidence="1">
    <location>
        <begin position="165"/>
        <end position="207"/>
    </location>
</feature>
<gene>
    <name evidence="2" type="ORF">PGLA2088_LOCUS36722</name>
</gene>